<accession>W7HXH5</accession>
<gene>
    <name evidence="1" type="ORF">DRE_06455</name>
</gene>
<reference evidence="1 2" key="1">
    <citation type="submission" date="2013-05" db="EMBL/GenBank/DDBJ databases">
        <title>Drechslerella stenobrocha genome reveals carnivorous origination and mechanical trapping mechanism of predatory fungi.</title>
        <authorList>
            <person name="Liu X."/>
            <person name="Zhang W."/>
            <person name="Liu K."/>
        </authorList>
    </citation>
    <scope>NUCLEOTIDE SEQUENCE [LARGE SCALE GENOMIC DNA]</scope>
    <source>
        <strain evidence="1 2">248</strain>
    </source>
</reference>
<dbReference type="Proteomes" id="UP000024837">
    <property type="component" value="Unassembled WGS sequence"/>
</dbReference>
<name>W7HXH5_9PEZI</name>
<dbReference type="HOGENOM" id="CLU_1129040_0_0_1"/>
<organism evidence="1 2">
    <name type="scientific">Drechslerella stenobrocha 248</name>
    <dbReference type="NCBI Taxonomy" id="1043628"/>
    <lineage>
        <taxon>Eukaryota</taxon>
        <taxon>Fungi</taxon>
        <taxon>Dikarya</taxon>
        <taxon>Ascomycota</taxon>
        <taxon>Pezizomycotina</taxon>
        <taxon>Orbiliomycetes</taxon>
        <taxon>Orbiliales</taxon>
        <taxon>Orbiliaceae</taxon>
        <taxon>Drechslerella</taxon>
    </lineage>
</organism>
<proteinExistence type="predicted"/>
<sequence>MSAVTPPGSVSVPAPPRQHSPYISFGLTSPMPFSKVQSPSSSVFLAWEQAGALGKLIAAWATQTTDLVRTTNSGQHYIELQRKLLSFVAKTTVYYETASTYWDGLYGQPFPVTHPQVAEYISEGLEKLLVQYWNLSANVEQMMLQKNSIHGLWEMISQQMKELESMPDQGPPSLATDRGHLRQALGEYRAVIAEVEAKMIVLDGYASAAYGVWADSDEQIWKLRNLCKILLRRSRVRRSPSGTASV</sequence>
<protein>
    <submittedName>
        <fullName evidence="1">Uncharacterized protein</fullName>
    </submittedName>
</protein>
<dbReference type="AlphaFoldDB" id="W7HXH5"/>
<evidence type="ECO:0000313" key="2">
    <source>
        <dbReference type="Proteomes" id="UP000024837"/>
    </source>
</evidence>
<evidence type="ECO:0000313" key="1">
    <source>
        <dbReference type="EMBL" id="EWC44817.1"/>
    </source>
</evidence>
<keyword evidence="2" id="KW-1185">Reference proteome</keyword>
<dbReference type="EMBL" id="KI966434">
    <property type="protein sequence ID" value="EWC44817.1"/>
    <property type="molecule type" value="Genomic_DNA"/>
</dbReference>